<name>A0ABV9P2G8_9FLAO</name>
<dbReference type="PANTHER" id="PTHR44943">
    <property type="entry name" value="CELLULOSE SYNTHASE OPERON PROTEIN C"/>
    <property type="match status" value="1"/>
</dbReference>
<dbReference type="PROSITE" id="PS50005">
    <property type="entry name" value="TPR"/>
    <property type="match status" value="1"/>
</dbReference>
<evidence type="ECO:0000256" key="2">
    <source>
        <dbReference type="ARBA" id="ARBA00022803"/>
    </source>
</evidence>
<dbReference type="InterPro" id="IPR019734">
    <property type="entry name" value="TPR_rpt"/>
</dbReference>
<proteinExistence type="predicted"/>
<accession>A0ABV9P2G8</accession>
<evidence type="ECO:0000256" key="1">
    <source>
        <dbReference type="ARBA" id="ARBA00022737"/>
    </source>
</evidence>
<dbReference type="Gene3D" id="1.25.40.10">
    <property type="entry name" value="Tetratricopeptide repeat domain"/>
    <property type="match status" value="3"/>
</dbReference>
<keyword evidence="5" id="KW-1185">Reference proteome</keyword>
<sequence>MNKFITFSILFIAFGYNQVFYAQDIPNPEEIAAVDDAFENNFYDALTQKAIENYDRAIVSLQKCLDKDANNPVIYNELGKNYFALKQYAEAQNAFQKAVDLNPKERWYWNGLYDVFYETKDYNNAIRIVTKLIEFNKDFQDDLVSLYMYTNQKDKALALLKDMEQTTNLSQTMEYYKLQLERTPEVNKPEKQDLEKAIKKNPLVEQNYIDLIYQYSESNNEEKAFEVAKKLAENIPNSDWAHVSLVKFYLNNNDGENASNSMFKVLESSKIDNKIKHRVFNEFLIFASNNPDFSSNLEKGITLLDEDRSVNVSKEVAKYFLKKNRLDESIFYFEKSIANQPEDFESFEFLMQLLMQKKQYEKVDKYANQQLELYPTQASLYYYSGVALLNLNKTKEAISKLEEGVDYVVENPTLEKEFYTQLANSYEKTGDLKKKEMYLSKIQNVK</sequence>
<dbReference type="PANTHER" id="PTHR44943:SF8">
    <property type="entry name" value="TPR REPEAT-CONTAINING PROTEIN MJ0263"/>
    <property type="match status" value="1"/>
</dbReference>
<dbReference type="InterPro" id="IPR051685">
    <property type="entry name" value="Ycf3/AcsC/BcsC/TPR_MFPF"/>
</dbReference>
<dbReference type="Pfam" id="PF14559">
    <property type="entry name" value="TPR_19"/>
    <property type="match status" value="1"/>
</dbReference>
<evidence type="ECO:0000313" key="4">
    <source>
        <dbReference type="EMBL" id="MFC4738474.1"/>
    </source>
</evidence>
<organism evidence="4 5">
    <name type="scientific">Flavobacterium ponti</name>
    <dbReference type="NCBI Taxonomy" id="665133"/>
    <lineage>
        <taxon>Bacteria</taxon>
        <taxon>Pseudomonadati</taxon>
        <taxon>Bacteroidota</taxon>
        <taxon>Flavobacteriia</taxon>
        <taxon>Flavobacteriales</taxon>
        <taxon>Flavobacteriaceae</taxon>
        <taxon>Flavobacterium</taxon>
    </lineage>
</organism>
<dbReference type="SUPFAM" id="SSF48452">
    <property type="entry name" value="TPR-like"/>
    <property type="match status" value="3"/>
</dbReference>
<dbReference type="InterPro" id="IPR011990">
    <property type="entry name" value="TPR-like_helical_dom_sf"/>
</dbReference>
<keyword evidence="1" id="KW-0677">Repeat</keyword>
<dbReference type="PROSITE" id="PS50293">
    <property type="entry name" value="TPR_REGION"/>
    <property type="match status" value="1"/>
</dbReference>
<dbReference type="SMART" id="SM00028">
    <property type="entry name" value="TPR"/>
    <property type="match status" value="6"/>
</dbReference>
<keyword evidence="2 3" id="KW-0802">TPR repeat</keyword>
<dbReference type="EMBL" id="JBHSGW010000001">
    <property type="protein sequence ID" value="MFC4738474.1"/>
    <property type="molecule type" value="Genomic_DNA"/>
</dbReference>
<dbReference type="RefSeq" id="WP_379737409.1">
    <property type="nucleotide sequence ID" value="NZ_JBHSGW010000001.1"/>
</dbReference>
<dbReference type="Proteomes" id="UP001595885">
    <property type="component" value="Unassembled WGS sequence"/>
</dbReference>
<evidence type="ECO:0000313" key="5">
    <source>
        <dbReference type="Proteomes" id="UP001595885"/>
    </source>
</evidence>
<evidence type="ECO:0000256" key="3">
    <source>
        <dbReference type="PROSITE-ProRule" id="PRU00339"/>
    </source>
</evidence>
<protein>
    <submittedName>
        <fullName evidence="4">Tetratricopeptide repeat protein</fullName>
    </submittedName>
</protein>
<comment type="caution">
    <text evidence="4">The sequence shown here is derived from an EMBL/GenBank/DDBJ whole genome shotgun (WGS) entry which is preliminary data.</text>
</comment>
<reference evidence="5" key="1">
    <citation type="journal article" date="2019" name="Int. J. Syst. Evol. Microbiol.">
        <title>The Global Catalogue of Microorganisms (GCM) 10K type strain sequencing project: providing services to taxonomists for standard genome sequencing and annotation.</title>
        <authorList>
            <consortium name="The Broad Institute Genomics Platform"/>
            <consortium name="The Broad Institute Genome Sequencing Center for Infectious Disease"/>
            <person name="Wu L."/>
            <person name="Ma J."/>
        </authorList>
    </citation>
    <scope>NUCLEOTIDE SEQUENCE [LARGE SCALE GENOMIC DNA]</scope>
    <source>
        <strain evidence="5">CCUG 50349</strain>
    </source>
</reference>
<feature type="repeat" description="TPR" evidence="3">
    <location>
        <begin position="72"/>
        <end position="105"/>
    </location>
</feature>
<gene>
    <name evidence="4" type="ORF">ACFO3U_00550</name>
</gene>